<feature type="domain" description="DUF6891" evidence="1">
    <location>
        <begin position="4"/>
        <end position="182"/>
    </location>
</feature>
<keyword evidence="3" id="KW-1185">Reference proteome</keyword>
<sequence>MNQTEEYVFDAIKTWVWSGFYSLDEVYENIEDILEEDCDENMSLASEEYQKKLEDEKSWPDVTDCDRLNSVFEELNQQGIIAIQNAGYTMSHGFEDVGEELNTRNRSQVKGYCFYHGQDIERAVIGAGVRLAFGDLDNIDQKKVEVGEIVINVLNKHGFETEWNGTAGTRINVTNLKWQRRMY</sequence>
<evidence type="ECO:0000313" key="3">
    <source>
        <dbReference type="Proteomes" id="UP000030428"/>
    </source>
</evidence>
<evidence type="ECO:0000259" key="1">
    <source>
        <dbReference type="Pfam" id="PF21831"/>
    </source>
</evidence>
<accession>A0A0A6P7B8</accession>
<dbReference type="Pfam" id="PF21831">
    <property type="entry name" value="DUF6891"/>
    <property type="match status" value="1"/>
</dbReference>
<dbReference type="InterPro" id="IPR054186">
    <property type="entry name" value="DUF6891"/>
</dbReference>
<gene>
    <name evidence="2" type="ORF">PN36_11055</name>
</gene>
<proteinExistence type="predicted"/>
<organism evidence="2 3">
    <name type="scientific">Candidatus Thiomargarita nelsonii</name>
    <dbReference type="NCBI Taxonomy" id="1003181"/>
    <lineage>
        <taxon>Bacteria</taxon>
        <taxon>Pseudomonadati</taxon>
        <taxon>Pseudomonadota</taxon>
        <taxon>Gammaproteobacteria</taxon>
        <taxon>Thiotrichales</taxon>
        <taxon>Thiotrichaceae</taxon>
        <taxon>Thiomargarita</taxon>
    </lineage>
</organism>
<dbReference type="EMBL" id="JSZA02000034">
    <property type="protein sequence ID" value="KHD06725.1"/>
    <property type="molecule type" value="Genomic_DNA"/>
</dbReference>
<dbReference type="Proteomes" id="UP000030428">
    <property type="component" value="Unassembled WGS sequence"/>
</dbReference>
<evidence type="ECO:0000313" key="2">
    <source>
        <dbReference type="EMBL" id="KHD06725.1"/>
    </source>
</evidence>
<protein>
    <recommendedName>
        <fullName evidence="1">DUF6891 domain-containing protein</fullName>
    </recommendedName>
</protein>
<dbReference type="AlphaFoldDB" id="A0A0A6P7B8"/>
<comment type="caution">
    <text evidence="2">The sequence shown here is derived from an EMBL/GenBank/DDBJ whole genome shotgun (WGS) entry which is preliminary data.</text>
</comment>
<name>A0A0A6P7B8_9GAMM</name>
<reference evidence="2 3" key="1">
    <citation type="journal article" date="2016" name="Front. Microbiol.">
        <title>Single-Cell (Meta-)Genomics of a Dimorphic Candidatus Thiomargarita nelsonii Reveals Genomic Plasticity.</title>
        <authorList>
            <person name="Flood B.E."/>
            <person name="Fliss P."/>
            <person name="Jones D.S."/>
            <person name="Dick G.J."/>
            <person name="Jain S."/>
            <person name="Kaster A.K."/>
            <person name="Winkel M."/>
            <person name="Mussmann M."/>
            <person name="Bailey J."/>
        </authorList>
    </citation>
    <scope>NUCLEOTIDE SEQUENCE [LARGE SCALE GENOMIC DNA]</scope>
    <source>
        <strain evidence="2">Hydrate Ridge</strain>
    </source>
</reference>